<dbReference type="SUPFAM" id="SSF47781">
    <property type="entry name" value="RuvA domain 2-like"/>
    <property type="match status" value="1"/>
</dbReference>
<dbReference type="Proteomes" id="UP000178849">
    <property type="component" value="Unassembled WGS sequence"/>
</dbReference>
<reference evidence="4 5" key="1">
    <citation type="journal article" date="2016" name="Nat. Commun.">
        <title>Thousands of microbial genomes shed light on interconnected biogeochemical processes in an aquifer system.</title>
        <authorList>
            <person name="Anantharaman K."/>
            <person name="Brown C.T."/>
            <person name="Hug L.A."/>
            <person name="Sharon I."/>
            <person name="Castelle C.J."/>
            <person name="Probst A.J."/>
            <person name="Thomas B.C."/>
            <person name="Singh A."/>
            <person name="Wilkins M.J."/>
            <person name="Karaoz U."/>
            <person name="Brodie E.L."/>
            <person name="Williams K.H."/>
            <person name="Hubbard S.S."/>
            <person name="Banfield J.F."/>
        </authorList>
    </citation>
    <scope>NUCLEOTIDE SEQUENCE [LARGE SCALE GENOMIC DNA]</scope>
</reference>
<comment type="similarity">
    <text evidence="1">Belongs to the DprA/Smf family.</text>
</comment>
<feature type="domain" description="DprA winged helix" evidence="3">
    <location>
        <begin position="302"/>
        <end position="354"/>
    </location>
</feature>
<proteinExistence type="inferred from homology"/>
<evidence type="ECO:0000259" key="2">
    <source>
        <dbReference type="Pfam" id="PF02481"/>
    </source>
</evidence>
<dbReference type="PANTHER" id="PTHR43022">
    <property type="entry name" value="PROTEIN SMF"/>
    <property type="match status" value="1"/>
</dbReference>
<gene>
    <name evidence="4" type="ORF">A2927_02665</name>
</gene>
<dbReference type="SUPFAM" id="SSF102405">
    <property type="entry name" value="MCP/YpsA-like"/>
    <property type="match status" value="1"/>
</dbReference>
<evidence type="ECO:0000256" key="1">
    <source>
        <dbReference type="ARBA" id="ARBA00006525"/>
    </source>
</evidence>
<dbReference type="InterPro" id="IPR041614">
    <property type="entry name" value="DprA_WH"/>
</dbReference>
<sequence length="364" mass="39411">MMADKFLIALTQIEGLGPVTLKKLLDLFGSAEAVFRASVFDLREKGVPLKIIELLRDRERLNPDTLVQEIKNEGIETIGFNDLAYPLLLKEIYAPPLVLYWRGNPGFFNKKPVLAAVGSRKISAYAKWVMPEILDSVIKSGVVIVSGLAWGVDGLAHELTLKNNGLAIGVLGSGLAWDNFFPLSNLKLAQEILEKGGLLISEFPPLVPAQPFNFPRRNRIIAGLSEAVLVVEASQKSGALITAACALNENREVMAVPQNVNGANAAGVNRLIKEGARVVTQATDILEFFNIVQAPANPQVQTAAPVSLLAEEKSVYQALSLAPLHIDKIAENCRLEAALVNAVLVKLEVKGLAQNIGNQNYIKL</sequence>
<evidence type="ECO:0000313" key="5">
    <source>
        <dbReference type="Proteomes" id="UP000178849"/>
    </source>
</evidence>
<protein>
    <submittedName>
        <fullName evidence="4">DNA protecting protein DprA</fullName>
    </submittedName>
</protein>
<organism evidence="4 5">
    <name type="scientific">Candidatus Komeilibacteria bacterium RIFCSPLOWO2_01_FULL_45_10</name>
    <dbReference type="NCBI Taxonomy" id="1798550"/>
    <lineage>
        <taxon>Bacteria</taxon>
        <taxon>Candidatus Komeiliibacteriota</taxon>
    </lineage>
</organism>
<evidence type="ECO:0000259" key="3">
    <source>
        <dbReference type="Pfam" id="PF17782"/>
    </source>
</evidence>
<comment type="caution">
    <text evidence="4">The sequence shown here is derived from an EMBL/GenBank/DDBJ whole genome shotgun (WGS) entry which is preliminary data.</text>
</comment>
<dbReference type="PANTHER" id="PTHR43022:SF1">
    <property type="entry name" value="PROTEIN SMF"/>
    <property type="match status" value="1"/>
</dbReference>
<feature type="domain" description="Smf/DprA SLOG" evidence="2">
    <location>
        <begin position="78"/>
        <end position="289"/>
    </location>
</feature>
<dbReference type="GO" id="GO:0009294">
    <property type="term" value="P:DNA-mediated transformation"/>
    <property type="evidence" value="ECO:0007669"/>
    <property type="project" value="InterPro"/>
</dbReference>
<dbReference type="Gene3D" id="3.40.50.450">
    <property type="match status" value="1"/>
</dbReference>
<evidence type="ECO:0000313" key="4">
    <source>
        <dbReference type="EMBL" id="OGY89958.1"/>
    </source>
</evidence>
<accession>A0A1G2BL42</accession>
<dbReference type="NCBIfam" id="TIGR00732">
    <property type="entry name" value="dprA"/>
    <property type="match status" value="1"/>
</dbReference>
<name>A0A1G2BL42_9BACT</name>
<dbReference type="EMBL" id="MHKL01000004">
    <property type="protein sequence ID" value="OGY89958.1"/>
    <property type="molecule type" value="Genomic_DNA"/>
</dbReference>
<dbReference type="InterPro" id="IPR036388">
    <property type="entry name" value="WH-like_DNA-bd_sf"/>
</dbReference>
<dbReference type="Pfam" id="PF17782">
    <property type="entry name" value="WHD_DprA"/>
    <property type="match status" value="1"/>
</dbReference>
<dbReference type="STRING" id="1798550.A2927_02665"/>
<dbReference type="Gene3D" id="1.10.10.10">
    <property type="entry name" value="Winged helix-like DNA-binding domain superfamily/Winged helix DNA-binding domain"/>
    <property type="match status" value="1"/>
</dbReference>
<dbReference type="InterPro" id="IPR057666">
    <property type="entry name" value="DrpA_SLOG"/>
</dbReference>
<dbReference type="Pfam" id="PF02481">
    <property type="entry name" value="DNA_processg_A"/>
    <property type="match status" value="1"/>
</dbReference>
<dbReference type="InterPro" id="IPR003488">
    <property type="entry name" value="DprA"/>
</dbReference>
<dbReference type="AlphaFoldDB" id="A0A1G2BL42"/>
<dbReference type="InterPro" id="IPR010994">
    <property type="entry name" value="RuvA_2-like"/>
</dbReference>